<evidence type="ECO:0000256" key="1">
    <source>
        <dbReference type="ARBA" id="ARBA00022574"/>
    </source>
</evidence>
<dbReference type="EMBL" id="JBDODL010000070">
    <property type="protein sequence ID" value="MES1918488.1"/>
    <property type="molecule type" value="Genomic_DNA"/>
</dbReference>
<keyword evidence="1" id="KW-0853">WD repeat</keyword>
<dbReference type="InterPro" id="IPR004083">
    <property type="entry name" value="Raptor"/>
</dbReference>
<evidence type="ECO:0000313" key="5">
    <source>
        <dbReference type="Proteomes" id="UP001439008"/>
    </source>
</evidence>
<reference evidence="4 5" key="1">
    <citation type="journal article" date="2024" name="BMC Biol.">
        <title>Comparative genomics of Ascetosporea gives new insight into the evolutionary basis for animal parasitism in Rhizaria.</title>
        <authorList>
            <person name="Hiltunen Thoren M."/>
            <person name="Onut-Brannstrom I."/>
            <person name="Alfjorden A."/>
            <person name="Peckova H."/>
            <person name="Swords F."/>
            <person name="Hooper C."/>
            <person name="Holzer A.S."/>
            <person name="Bass D."/>
            <person name="Burki F."/>
        </authorList>
    </citation>
    <scope>NUCLEOTIDE SEQUENCE [LARGE SCALE GENOMIC DNA]</scope>
    <source>
        <strain evidence="4">20-A016</strain>
    </source>
</reference>
<dbReference type="InterPro" id="IPR029347">
    <property type="entry name" value="Raptor_N"/>
</dbReference>
<evidence type="ECO:0000256" key="2">
    <source>
        <dbReference type="ARBA" id="ARBA00022737"/>
    </source>
</evidence>
<keyword evidence="5" id="KW-1185">Reference proteome</keyword>
<organism evidence="4 5">
    <name type="scientific">Bonamia ostreae</name>
    <dbReference type="NCBI Taxonomy" id="126728"/>
    <lineage>
        <taxon>Eukaryota</taxon>
        <taxon>Sar</taxon>
        <taxon>Rhizaria</taxon>
        <taxon>Endomyxa</taxon>
        <taxon>Ascetosporea</taxon>
        <taxon>Haplosporida</taxon>
        <taxon>Bonamia</taxon>
    </lineage>
</organism>
<proteinExistence type="predicted"/>
<evidence type="ECO:0000259" key="3">
    <source>
        <dbReference type="Pfam" id="PF14538"/>
    </source>
</evidence>
<dbReference type="PANTHER" id="PTHR12848">
    <property type="entry name" value="REGULATORY-ASSOCIATED PROTEIN OF MTOR"/>
    <property type="match status" value="1"/>
</dbReference>
<keyword evidence="2" id="KW-0677">Repeat</keyword>
<evidence type="ECO:0000313" key="4">
    <source>
        <dbReference type="EMBL" id="MES1918488.1"/>
    </source>
</evidence>
<gene>
    <name evidence="4" type="ORF">MHBO_000452</name>
</gene>
<protein>
    <recommendedName>
        <fullName evidence="3">Raptor N-terminal CASPase-like domain-containing protein</fullName>
    </recommendedName>
</protein>
<dbReference type="Pfam" id="PF14538">
    <property type="entry name" value="Raptor_N"/>
    <property type="match status" value="1"/>
</dbReference>
<dbReference type="Proteomes" id="UP001439008">
    <property type="component" value="Unassembled WGS sequence"/>
</dbReference>
<dbReference type="PANTHER" id="PTHR12848:SF16">
    <property type="entry name" value="REGULATORY-ASSOCIATED PROTEIN OF MTOR"/>
    <property type="match status" value="1"/>
</dbReference>
<comment type="caution">
    <text evidence="4">The sequence shown here is derived from an EMBL/GenBank/DDBJ whole genome shotgun (WGS) entry which is preliminary data.</text>
</comment>
<feature type="domain" description="Raptor N-terminal CASPase-like" evidence="3">
    <location>
        <begin position="61"/>
        <end position="161"/>
    </location>
</feature>
<sequence length="370" mass="42945">MSGIRNIFVSPFNSNRHHFMSKKQADQDTYVPLIQSDKAKLIIVLFEDSKSTPKTFEENVSEANSDKAKELEKRYSAIFDKNEIFFVYEPTVSKFQDAVSKHSENSNRTDCLTIHYLAPRVSPNFRKERHKLYFRNRSSFSSLSVRELRKFVKSQLILIIEPGTFAEWIENSKEENTVFVCPPNKNPTNNCLSILPKQFFSECFQNPALTAIKWSLRASKLLKKESLKLSKLVCNSNFLKEIDLVLETVLDCVVFDLWPKESYIVLMKTNTKTSKIVKSAMLVQLLCKSVSCKPLFFPILPQITNHSFWDIFHLFIENSFYVLNNDDLNYSILETFNHQNLISFENYLCLNFSSKKPKLLPALQKVAIKK</sequence>
<accession>A0ABV2AGH2</accession>
<name>A0ABV2AGH2_9EUKA</name>